<keyword evidence="1" id="KW-0812">Transmembrane</keyword>
<sequence>MIVGLLLEQSLAFTFHFSLSFCFFAELSSFFTFGFFCSSLGLEMQCCKFELAYAQLVVFIGDSETDH</sequence>
<dbReference type="EMBL" id="CP004353">
    <property type="protein sequence ID" value="AHI21571.1"/>
    <property type="molecule type" value="Genomic_DNA"/>
</dbReference>
<dbReference type="Proteomes" id="UP000019222">
    <property type="component" value="Chromosome"/>
</dbReference>
<evidence type="ECO:0000313" key="2">
    <source>
        <dbReference type="EMBL" id="AHI21571.1"/>
    </source>
</evidence>
<evidence type="ECO:0000313" key="3">
    <source>
        <dbReference type="Proteomes" id="UP000019222"/>
    </source>
</evidence>
<dbReference type="AlphaFoldDB" id="W5XX30"/>
<keyword evidence="1" id="KW-0472">Membrane</keyword>
<protein>
    <submittedName>
        <fullName evidence="2">Uncharacterized protein</fullName>
    </submittedName>
</protein>
<dbReference type="HOGENOM" id="CLU_2805207_0_0_11"/>
<name>W5XX30_9CORY</name>
<proteinExistence type="predicted"/>
<dbReference type="STRING" id="1224164.B843_00875"/>
<dbReference type="KEGG" id="cvt:B843_00875"/>
<gene>
    <name evidence="2" type="ORF">B843_00875</name>
</gene>
<evidence type="ECO:0000256" key="1">
    <source>
        <dbReference type="SAM" id="Phobius"/>
    </source>
</evidence>
<accession>W5XX30</accession>
<reference evidence="2 3" key="1">
    <citation type="submission" date="2013-02" db="EMBL/GenBank/DDBJ databases">
        <title>The complete genome sequence of Corynebacterium vitaeruminis DSM 20294.</title>
        <authorList>
            <person name="Ruckert C."/>
            <person name="Albersmeier A."/>
            <person name="Kalinowski J."/>
        </authorList>
    </citation>
    <scope>NUCLEOTIDE SEQUENCE [LARGE SCALE GENOMIC DNA]</scope>
    <source>
        <strain evidence="3">ATCC 10234</strain>
    </source>
</reference>
<keyword evidence="3" id="KW-1185">Reference proteome</keyword>
<feature type="transmembrane region" description="Helical" evidence="1">
    <location>
        <begin position="12"/>
        <end position="36"/>
    </location>
</feature>
<keyword evidence="1" id="KW-1133">Transmembrane helix</keyword>
<organism evidence="2 3">
    <name type="scientific">Corynebacterium vitaeruminis DSM 20294</name>
    <dbReference type="NCBI Taxonomy" id="1224164"/>
    <lineage>
        <taxon>Bacteria</taxon>
        <taxon>Bacillati</taxon>
        <taxon>Actinomycetota</taxon>
        <taxon>Actinomycetes</taxon>
        <taxon>Mycobacteriales</taxon>
        <taxon>Corynebacteriaceae</taxon>
        <taxon>Corynebacterium</taxon>
    </lineage>
</organism>